<evidence type="ECO:0000313" key="1">
    <source>
        <dbReference type="EMBL" id="KKL67143.1"/>
    </source>
</evidence>
<protein>
    <submittedName>
        <fullName evidence="1">Uncharacterized protein</fullName>
    </submittedName>
</protein>
<accession>A0A0F9DZA7</accession>
<gene>
    <name evidence="1" type="ORF">LCGC14_2137950</name>
</gene>
<sequence>MKYYMAETAEYVDTLQHFIDCYGDGDILLEMKRDIGGEMFCREEKEFVDNESCGNDCEYYDPCNGKSGRCRSLGNGFIETGKKYVLTDGKIPLKGECVTPEIEIKKEIPGVEG</sequence>
<proteinExistence type="predicted"/>
<reference evidence="1" key="1">
    <citation type="journal article" date="2015" name="Nature">
        <title>Complex archaea that bridge the gap between prokaryotes and eukaryotes.</title>
        <authorList>
            <person name="Spang A."/>
            <person name="Saw J.H."/>
            <person name="Jorgensen S.L."/>
            <person name="Zaremba-Niedzwiedzka K."/>
            <person name="Martijn J."/>
            <person name="Lind A.E."/>
            <person name="van Eijk R."/>
            <person name="Schleper C."/>
            <person name="Guy L."/>
            <person name="Ettema T.J."/>
        </authorList>
    </citation>
    <scope>NUCLEOTIDE SEQUENCE</scope>
</reference>
<dbReference type="AlphaFoldDB" id="A0A0F9DZA7"/>
<dbReference type="EMBL" id="LAZR01026970">
    <property type="protein sequence ID" value="KKL67143.1"/>
    <property type="molecule type" value="Genomic_DNA"/>
</dbReference>
<name>A0A0F9DZA7_9ZZZZ</name>
<organism evidence="1">
    <name type="scientific">marine sediment metagenome</name>
    <dbReference type="NCBI Taxonomy" id="412755"/>
    <lineage>
        <taxon>unclassified sequences</taxon>
        <taxon>metagenomes</taxon>
        <taxon>ecological metagenomes</taxon>
    </lineage>
</organism>
<comment type="caution">
    <text evidence="1">The sequence shown here is derived from an EMBL/GenBank/DDBJ whole genome shotgun (WGS) entry which is preliminary data.</text>
</comment>